<sequence length="73" mass="8091">MSRYEIRVKGHLDPHRCAWLGDLELVRHSDGTSTLTGLVADQAELYGLLTRLRDMGATLLLIRDLGAPDRFGG</sequence>
<evidence type="ECO:0000313" key="2">
    <source>
        <dbReference type="Proteomes" id="UP001595699"/>
    </source>
</evidence>
<protein>
    <submittedName>
        <fullName evidence="1">Uncharacterized protein</fullName>
    </submittedName>
</protein>
<name>A0ABV7YCA4_9ACTN</name>
<comment type="caution">
    <text evidence="1">The sequence shown here is derived from an EMBL/GenBank/DDBJ whole genome shotgun (WGS) entry which is preliminary data.</text>
</comment>
<dbReference type="Proteomes" id="UP001595699">
    <property type="component" value="Unassembled WGS sequence"/>
</dbReference>
<gene>
    <name evidence="1" type="ORF">ACFOUW_15525</name>
</gene>
<organism evidence="1 2">
    <name type="scientific">Tenggerimyces flavus</name>
    <dbReference type="NCBI Taxonomy" id="1708749"/>
    <lineage>
        <taxon>Bacteria</taxon>
        <taxon>Bacillati</taxon>
        <taxon>Actinomycetota</taxon>
        <taxon>Actinomycetes</taxon>
        <taxon>Propionibacteriales</taxon>
        <taxon>Nocardioidaceae</taxon>
        <taxon>Tenggerimyces</taxon>
    </lineage>
</organism>
<keyword evidence="2" id="KW-1185">Reference proteome</keyword>
<dbReference type="RefSeq" id="WP_205120784.1">
    <property type="nucleotide sequence ID" value="NZ_JAFBCM010000001.1"/>
</dbReference>
<accession>A0ABV7YCA4</accession>
<dbReference type="EMBL" id="JBHRZH010000012">
    <property type="protein sequence ID" value="MFC3762252.1"/>
    <property type="molecule type" value="Genomic_DNA"/>
</dbReference>
<proteinExistence type="predicted"/>
<evidence type="ECO:0000313" key="1">
    <source>
        <dbReference type="EMBL" id="MFC3762252.1"/>
    </source>
</evidence>
<reference evidence="2" key="1">
    <citation type="journal article" date="2019" name="Int. J. Syst. Evol. Microbiol.">
        <title>The Global Catalogue of Microorganisms (GCM) 10K type strain sequencing project: providing services to taxonomists for standard genome sequencing and annotation.</title>
        <authorList>
            <consortium name="The Broad Institute Genomics Platform"/>
            <consortium name="The Broad Institute Genome Sequencing Center for Infectious Disease"/>
            <person name="Wu L."/>
            <person name="Ma J."/>
        </authorList>
    </citation>
    <scope>NUCLEOTIDE SEQUENCE [LARGE SCALE GENOMIC DNA]</scope>
    <source>
        <strain evidence="2">CGMCC 4.7241</strain>
    </source>
</reference>